<keyword evidence="3" id="KW-1185">Reference proteome</keyword>
<dbReference type="EMBL" id="JAKKPZ010000178">
    <property type="protein sequence ID" value="KAI1699472.1"/>
    <property type="molecule type" value="Genomic_DNA"/>
</dbReference>
<comment type="caution">
    <text evidence="2">The sequence shown here is derived from an EMBL/GenBank/DDBJ whole genome shotgun (WGS) entry which is preliminary data.</text>
</comment>
<name>A0AAD4QZ45_9BILA</name>
<evidence type="ECO:0000313" key="2">
    <source>
        <dbReference type="EMBL" id="KAI1699472.1"/>
    </source>
</evidence>
<feature type="compositionally biased region" description="Basic residues" evidence="1">
    <location>
        <begin position="102"/>
        <end position="114"/>
    </location>
</feature>
<accession>A0AAD4QZ45</accession>
<gene>
    <name evidence="2" type="ORF">DdX_17300</name>
</gene>
<reference evidence="2" key="1">
    <citation type="submission" date="2022-01" db="EMBL/GenBank/DDBJ databases">
        <title>Genome Sequence Resource for Two Populations of Ditylenchus destructor, the Migratory Endoparasitic Phytonematode.</title>
        <authorList>
            <person name="Zhang H."/>
            <person name="Lin R."/>
            <person name="Xie B."/>
        </authorList>
    </citation>
    <scope>NUCLEOTIDE SEQUENCE</scope>
    <source>
        <strain evidence="2">BazhouSP</strain>
    </source>
</reference>
<evidence type="ECO:0000256" key="1">
    <source>
        <dbReference type="SAM" id="MobiDB-lite"/>
    </source>
</evidence>
<evidence type="ECO:0000313" key="3">
    <source>
        <dbReference type="Proteomes" id="UP001201812"/>
    </source>
</evidence>
<dbReference type="AlphaFoldDB" id="A0AAD4QZ45"/>
<dbReference type="Proteomes" id="UP001201812">
    <property type="component" value="Unassembled WGS sequence"/>
</dbReference>
<proteinExistence type="predicted"/>
<feature type="region of interest" description="Disordered" evidence="1">
    <location>
        <begin position="102"/>
        <end position="126"/>
    </location>
</feature>
<sequence length="171" mass="19465">MSSLDLLPTTSETNLLSTHHDDTEESVGDQRIADKRQSFSGEVTFSRQQVHFNSAVELEDEFLEAGEAEALGSDYPENFEVHEAFELRNLNLSLDKESLIQKRKKPKNTKKAKGKITLGKSGKGKKRNSATVYYDALEEQECLEMGQKPRGSQQKMTSFFRYFLLPILKEK</sequence>
<organism evidence="2 3">
    <name type="scientific">Ditylenchus destructor</name>
    <dbReference type="NCBI Taxonomy" id="166010"/>
    <lineage>
        <taxon>Eukaryota</taxon>
        <taxon>Metazoa</taxon>
        <taxon>Ecdysozoa</taxon>
        <taxon>Nematoda</taxon>
        <taxon>Chromadorea</taxon>
        <taxon>Rhabditida</taxon>
        <taxon>Tylenchina</taxon>
        <taxon>Tylenchomorpha</taxon>
        <taxon>Sphaerularioidea</taxon>
        <taxon>Anguinidae</taxon>
        <taxon>Anguininae</taxon>
        <taxon>Ditylenchus</taxon>
    </lineage>
</organism>
<protein>
    <submittedName>
        <fullName evidence="2">Uncharacterized protein</fullName>
    </submittedName>
</protein>